<dbReference type="PROSITE" id="PS50112">
    <property type="entry name" value="PAS"/>
    <property type="match status" value="1"/>
</dbReference>
<dbReference type="InterPro" id="IPR013655">
    <property type="entry name" value="PAS_fold_3"/>
</dbReference>
<dbReference type="AlphaFoldDB" id="A0A840ZEV6"/>
<dbReference type="Gene3D" id="3.40.50.2300">
    <property type="match status" value="1"/>
</dbReference>
<dbReference type="InterPro" id="IPR003594">
    <property type="entry name" value="HATPase_dom"/>
</dbReference>
<keyword evidence="5" id="KW-0812">Transmembrane</keyword>
<dbReference type="SMART" id="SM00091">
    <property type="entry name" value="PAS"/>
    <property type="match status" value="1"/>
</dbReference>
<dbReference type="InterPro" id="IPR000014">
    <property type="entry name" value="PAS"/>
</dbReference>
<dbReference type="InterPro" id="IPR036890">
    <property type="entry name" value="HATPase_C_sf"/>
</dbReference>
<protein>
    <recommendedName>
        <fullName evidence="2">histidine kinase</fullName>
        <ecNumber evidence="2">2.7.13.3</ecNumber>
    </recommendedName>
</protein>
<evidence type="ECO:0000313" key="11">
    <source>
        <dbReference type="Proteomes" id="UP000583454"/>
    </source>
</evidence>
<dbReference type="InterPro" id="IPR011006">
    <property type="entry name" value="CheY-like_superfamily"/>
</dbReference>
<dbReference type="SUPFAM" id="SSF47384">
    <property type="entry name" value="Homodimeric domain of signal transducing histidine kinase"/>
    <property type="match status" value="1"/>
</dbReference>
<dbReference type="NCBIfam" id="TIGR00229">
    <property type="entry name" value="sensory_box"/>
    <property type="match status" value="1"/>
</dbReference>
<dbReference type="InterPro" id="IPR035965">
    <property type="entry name" value="PAS-like_dom_sf"/>
</dbReference>
<dbReference type="Pfam" id="PF00072">
    <property type="entry name" value="Response_reg"/>
    <property type="match status" value="1"/>
</dbReference>
<dbReference type="EMBL" id="JACHOP010000002">
    <property type="protein sequence ID" value="MBB5756126.1"/>
    <property type="molecule type" value="Genomic_DNA"/>
</dbReference>
<feature type="domain" description="Response regulatory" evidence="7">
    <location>
        <begin position="744"/>
        <end position="861"/>
    </location>
</feature>
<keyword evidence="5" id="KW-1133">Transmembrane helix</keyword>
<evidence type="ECO:0000259" key="9">
    <source>
        <dbReference type="PROSITE" id="PS50113"/>
    </source>
</evidence>
<dbReference type="InterPro" id="IPR036097">
    <property type="entry name" value="HisK_dim/P_sf"/>
</dbReference>
<keyword evidence="5" id="KW-0472">Membrane</keyword>
<dbReference type="PROSITE" id="PS50113">
    <property type="entry name" value="PAC"/>
    <property type="match status" value="1"/>
</dbReference>
<gene>
    <name evidence="10" type="ORF">HNR00_000822</name>
</gene>
<dbReference type="InterPro" id="IPR003661">
    <property type="entry name" value="HisK_dim/P_dom"/>
</dbReference>
<dbReference type="CDD" id="cd18773">
    <property type="entry name" value="PDC1_HK_sensor"/>
    <property type="match status" value="1"/>
</dbReference>
<dbReference type="Pfam" id="PF08447">
    <property type="entry name" value="PAS_3"/>
    <property type="match status" value="1"/>
</dbReference>
<dbReference type="SUPFAM" id="SSF55874">
    <property type="entry name" value="ATPase domain of HSP90 chaperone/DNA topoisomerase II/histidine kinase"/>
    <property type="match status" value="1"/>
</dbReference>
<dbReference type="CDD" id="cd00082">
    <property type="entry name" value="HisKA"/>
    <property type="match status" value="1"/>
</dbReference>
<keyword evidence="11" id="KW-1185">Reference proteome</keyword>
<evidence type="ECO:0000256" key="2">
    <source>
        <dbReference type="ARBA" id="ARBA00012438"/>
    </source>
</evidence>
<comment type="catalytic activity">
    <reaction evidence="1">
        <text>ATP + protein L-histidine = ADP + protein N-phospho-L-histidine.</text>
        <dbReference type="EC" id="2.7.13.3"/>
    </reaction>
</comment>
<name>A0A840ZEV6_9HYPH</name>
<dbReference type="Gene3D" id="1.10.287.130">
    <property type="match status" value="1"/>
</dbReference>
<dbReference type="EC" id="2.7.13.3" evidence="2"/>
<dbReference type="Gene3D" id="3.30.565.10">
    <property type="entry name" value="Histidine kinase-like ATPase, C-terminal domain"/>
    <property type="match status" value="1"/>
</dbReference>
<feature type="domain" description="PAS" evidence="8">
    <location>
        <begin position="356"/>
        <end position="412"/>
    </location>
</feature>
<dbReference type="InterPro" id="IPR000700">
    <property type="entry name" value="PAS-assoc_C"/>
</dbReference>
<sequence>MRSRPLVVSFALFALALMLPPATVAILATHWYVESERDRLTHTLALIGEEVRERIDHDLARMEAVARTLAASPSIDAGDLRAFRAQALASIDSEGTTVTLAELDGRQLVNTRAPDDTALPVMPRPETIERLLATRRPVVSGLMTSQLTGRPIVSVVVPVLREDVVVKVVALVTLAEQVEALIRNPHVRAPYWAAVVDGAGNVVARIGQADPAGDALSDGFDGALSAPAEAGAVAVMRITEASRRSDWRFTVGVGRDALEAPLRRSLVLLLTLALVLIGLGGWLALRLARRIARAAARLAAKAEAIGRGETVAAQDSVIREVRIVEHALALASRTLGEQRSALDAAQAALAARAEASQSRYRMLADNVGDIIVLCDGTWARADVSPAFERMLGYDEEARAALTPATFVHPEDQRIVGDMHAALDAGQPAAVGLFRARHRDGSWLWLECVSSRIARAAPGQPRTTITVMRDVTARKQQADELRIACDMAELAKAKAENASRAKSEFLAMMSHEIRTPLATIRGYTELLGAGAPLSAEQARCLALVSEATGTMLTAVDDILDVARIEAGDFHLREEDFSLAEAIESVTAFVRPAAAGKGVTLGLSIEPGLPRAVRGDPRRLRQILLNLLNVNLRERRGGLVTLSLYALRGAENRISFALTGSGGHARPAEPDGLGLAIAGRLVARMGGRLETVSFAGEASSFRFSLHLPATETAFAQAAPEAAPATPEPAAEASGPPAVGGPLAGAKILLVEDHTINQELTRRILERQGCRVDVADDGAAALAAVQARIYDLVLMDVQMPGMDGLTATRRIRALPHPCRHVPILALTANVLPEQVYAIREAGMNGHVAKPIDRGHLCGAIAEHLPAVMLAEAPASAPAPMPVIDRTAYDRLVASLGTESARGALRGFVALLDVTFADDATLRAEAATIAAGARRFGLTDLAAALDRLAETEDAAALRRCHVARDLVGRAMDEVVGVAPVEVSALIAHL</sequence>
<feature type="modified residue" description="4-aspartylphosphate" evidence="4">
    <location>
        <position position="793"/>
    </location>
</feature>
<dbReference type="SMART" id="SM00448">
    <property type="entry name" value="REC"/>
    <property type="match status" value="1"/>
</dbReference>
<dbReference type="PROSITE" id="PS50109">
    <property type="entry name" value="HIS_KIN"/>
    <property type="match status" value="1"/>
</dbReference>
<feature type="transmembrane region" description="Helical" evidence="5">
    <location>
        <begin position="266"/>
        <end position="285"/>
    </location>
</feature>
<proteinExistence type="predicted"/>
<dbReference type="Proteomes" id="UP000583454">
    <property type="component" value="Unassembled WGS sequence"/>
</dbReference>
<keyword evidence="3 4" id="KW-0597">Phosphoprotein</keyword>
<dbReference type="Gene3D" id="3.30.450.20">
    <property type="entry name" value="PAS domain"/>
    <property type="match status" value="2"/>
</dbReference>
<evidence type="ECO:0000256" key="5">
    <source>
        <dbReference type="SAM" id="Phobius"/>
    </source>
</evidence>
<evidence type="ECO:0000256" key="4">
    <source>
        <dbReference type="PROSITE-ProRule" id="PRU00169"/>
    </source>
</evidence>
<dbReference type="InterPro" id="IPR005467">
    <property type="entry name" value="His_kinase_dom"/>
</dbReference>
<dbReference type="RefSeq" id="WP_183565287.1">
    <property type="nucleotide sequence ID" value="NZ_JACHOP010000002.1"/>
</dbReference>
<dbReference type="Pfam" id="PF00512">
    <property type="entry name" value="HisKA"/>
    <property type="match status" value="1"/>
</dbReference>
<dbReference type="PANTHER" id="PTHR45339">
    <property type="entry name" value="HYBRID SIGNAL TRANSDUCTION HISTIDINE KINASE J"/>
    <property type="match status" value="1"/>
</dbReference>
<dbReference type="CDD" id="cd17546">
    <property type="entry name" value="REC_hyHK_CKI1_RcsC-like"/>
    <property type="match status" value="1"/>
</dbReference>
<evidence type="ECO:0000313" key="10">
    <source>
        <dbReference type="EMBL" id="MBB5756126.1"/>
    </source>
</evidence>
<feature type="domain" description="PAC" evidence="9">
    <location>
        <begin position="426"/>
        <end position="482"/>
    </location>
</feature>
<dbReference type="SUPFAM" id="SSF52172">
    <property type="entry name" value="CheY-like"/>
    <property type="match status" value="1"/>
</dbReference>
<evidence type="ECO:0000259" key="8">
    <source>
        <dbReference type="PROSITE" id="PS50112"/>
    </source>
</evidence>
<comment type="caution">
    <text evidence="10">The sequence shown here is derived from an EMBL/GenBank/DDBJ whole genome shotgun (WGS) entry which is preliminary data.</text>
</comment>
<dbReference type="PROSITE" id="PS50110">
    <property type="entry name" value="RESPONSE_REGULATORY"/>
    <property type="match status" value="1"/>
</dbReference>
<dbReference type="CDD" id="cd00130">
    <property type="entry name" value="PAS"/>
    <property type="match status" value="1"/>
</dbReference>
<dbReference type="SUPFAM" id="SSF55785">
    <property type="entry name" value="PYP-like sensor domain (PAS domain)"/>
    <property type="match status" value="1"/>
</dbReference>
<evidence type="ECO:0000256" key="3">
    <source>
        <dbReference type="ARBA" id="ARBA00022553"/>
    </source>
</evidence>
<reference evidence="10 11" key="1">
    <citation type="submission" date="2020-08" db="EMBL/GenBank/DDBJ databases">
        <title>Genomic Encyclopedia of Type Strains, Phase IV (KMG-IV): sequencing the most valuable type-strain genomes for metagenomic binning, comparative biology and taxonomic classification.</title>
        <authorList>
            <person name="Goeker M."/>
        </authorList>
    </citation>
    <scope>NUCLEOTIDE SEQUENCE [LARGE SCALE GENOMIC DNA]</scope>
    <source>
        <strain evidence="10 11">DSM 2163</strain>
    </source>
</reference>
<evidence type="ECO:0000256" key="1">
    <source>
        <dbReference type="ARBA" id="ARBA00000085"/>
    </source>
</evidence>
<accession>A0A840ZEV6</accession>
<dbReference type="SMART" id="SM00388">
    <property type="entry name" value="HisKA"/>
    <property type="match status" value="1"/>
</dbReference>
<organism evidence="10 11">
    <name type="scientific">Methylorubrum rhodinum</name>
    <dbReference type="NCBI Taxonomy" id="29428"/>
    <lineage>
        <taxon>Bacteria</taxon>
        <taxon>Pseudomonadati</taxon>
        <taxon>Pseudomonadota</taxon>
        <taxon>Alphaproteobacteria</taxon>
        <taxon>Hyphomicrobiales</taxon>
        <taxon>Methylobacteriaceae</taxon>
        <taxon>Methylorubrum</taxon>
    </lineage>
</organism>
<dbReference type="PANTHER" id="PTHR45339:SF5">
    <property type="entry name" value="HISTIDINE KINASE"/>
    <property type="match status" value="1"/>
</dbReference>
<dbReference type="SMART" id="SM00387">
    <property type="entry name" value="HATPase_c"/>
    <property type="match status" value="1"/>
</dbReference>
<evidence type="ECO:0000259" key="7">
    <source>
        <dbReference type="PROSITE" id="PS50110"/>
    </source>
</evidence>
<dbReference type="InterPro" id="IPR001789">
    <property type="entry name" value="Sig_transdc_resp-reg_receiver"/>
</dbReference>
<evidence type="ECO:0000259" key="6">
    <source>
        <dbReference type="PROSITE" id="PS50109"/>
    </source>
</evidence>
<dbReference type="GO" id="GO:0000155">
    <property type="term" value="F:phosphorelay sensor kinase activity"/>
    <property type="evidence" value="ECO:0007669"/>
    <property type="project" value="InterPro"/>
</dbReference>
<feature type="domain" description="Histidine kinase" evidence="6">
    <location>
        <begin position="507"/>
        <end position="709"/>
    </location>
</feature>